<evidence type="ECO:0000313" key="2">
    <source>
        <dbReference type="Proteomes" id="UP000095283"/>
    </source>
</evidence>
<accession>A0A1I7WAX3</accession>
<evidence type="ECO:0000313" key="3">
    <source>
        <dbReference type="WBParaSite" id="Hba_01814"/>
    </source>
</evidence>
<proteinExistence type="predicted"/>
<name>A0A1I7WAX3_HETBA</name>
<evidence type="ECO:0000259" key="1">
    <source>
        <dbReference type="PROSITE" id="PS50011"/>
    </source>
</evidence>
<dbReference type="InterPro" id="IPR011009">
    <property type="entry name" value="Kinase-like_dom_sf"/>
</dbReference>
<dbReference type="PROSITE" id="PS50011">
    <property type="entry name" value="PROTEIN_KINASE_DOM"/>
    <property type="match status" value="1"/>
</dbReference>
<feature type="domain" description="Protein kinase" evidence="1">
    <location>
        <begin position="21"/>
        <end position="153"/>
    </location>
</feature>
<dbReference type="GO" id="GO:0004672">
    <property type="term" value="F:protein kinase activity"/>
    <property type="evidence" value="ECO:0007669"/>
    <property type="project" value="InterPro"/>
</dbReference>
<dbReference type="SUPFAM" id="SSF56112">
    <property type="entry name" value="Protein kinase-like (PK-like)"/>
    <property type="match status" value="1"/>
</dbReference>
<sequence>MNGLSLFCMILSEEGEYSGSYDTGRTIGQGSFGRVAVSRRRRDGLETVTKFIFISQVLSESWISSPKRKGKMIPIEIHLLEELDHPNIIKEVYSMGYTHASYKCAEKNNVAGQHPINYCSLRTHTKRDHKEAIQQTTRSCKQWTTGYLSFLFS</sequence>
<organism evidence="2 3">
    <name type="scientific">Heterorhabditis bacteriophora</name>
    <name type="common">Entomopathogenic nematode worm</name>
    <dbReference type="NCBI Taxonomy" id="37862"/>
    <lineage>
        <taxon>Eukaryota</taxon>
        <taxon>Metazoa</taxon>
        <taxon>Ecdysozoa</taxon>
        <taxon>Nematoda</taxon>
        <taxon>Chromadorea</taxon>
        <taxon>Rhabditida</taxon>
        <taxon>Rhabditina</taxon>
        <taxon>Rhabditomorpha</taxon>
        <taxon>Strongyloidea</taxon>
        <taxon>Heterorhabditidae</taxon>
        <taxon>Heterorhabditis</taxon>
    </lineage>
</organism>
<reference evidence="3" key="1">
    <citation type="submission" date="2016-11" db="UniProtKB">
        <authorList>
            <consortium name="WormBaseParasite"/>
        </authorList>
    </citation>
    <scope>IDENTIFICATION</scope>
</reference>
<dbReference type="InterPro" id="IPR000719">
    <property type="entry name" value="Prot_kinase_dom"/>
</dbReference>
<dbReference type="GO" id="GO:0005524">
    <property type="term" value="F:ATP binding"/>
    <property type="evidence" value="ECO:0007669"/>
    <property type="project" value="InterPro"/>
</dbReference>
<dbReference type="Proteomes" id="UP000095283">
    <property type="component" value="Unplaced"/>
</dbReference>
<protein>
    <submittedName>
        <fullName evidence="3">Protein kinase domain-containing protein</fullName>
    </submittedName>
</protein>
<dbReference type="AlphaFoldDB" id="A0A1I7WAX3"/>
<dbReference type="WBParaSite" id="Hba_01814">
    <property type="protein sequence ID" value="Hba_01814"/>
    <property type="gene ID" value="Hba_01814"/>
</dbReference>
<dbReference type="Gene3D" id="3.30.200.20">
    <property type="entry name" value="Phosphorylase Kinase, domain 1"/>
    <property type="match status" value="1"/>
</dbReference>
<keyword evidence="2" id="KW-1185">Reference proteome</keyword>